<dbReference type="SUPFAM" id="SSF51735">
    <property type="entry name" value="NAD(P)-binding Rossmann-fold domains"/>
    <property type="match status" value="1"/>
</dbReference>
<dbReference type="AlphaFoldDB" id="A0A1F7IUI2"/>
<name>A0A1F7IUI2_9BACT</name>
<dbReference type="Proteomes" id="UP000177141">
    <property type="component" value="Unassembled WGS sequence"/>
</dbReference>
<feature type="domain" description="RmlD-like substrate binding" evidence="1">
    <location>
        <begin position="3"/>
        <end position="276"/>
    </location>
</feature>
<comment type="caution">
    <text evidence="2">The sequence shown here is derived from an EMBL/GenBank/DDBJ whole genome shotgun (WGS) entry which is preliminary data.</text>
</comment>
<evidence type="ECO:0000259" key="1">
    <source>
        <dbReference type="Pfam" id="PF04321"/>
    </source>
</evidence>
<dbReference type="STRING" id="1802061.A3A93_02740"/>
<dbReference type="PANTHER" id="PTHR43242">
    <property type="entry name" value="NAD(P)-BINDING ROSSMANN-FOLD SUPERFAMILY PROTEIN"/>
    <property type="match status" value="1"/>
</dbReference>
<evidence type="ECO:0000313" key="3">
    <source>
        <dbReference type="Proteomes" id="UP000177141"/>
    </source>
</evidence>
<evidence type="ECO:0000313" key="2">
    <source>
        <dbReference type="EMBL" id="OGK47014.1"/>
    </source>
</evidence>
<protein>
    <recommendedName>
        <fullName evidence="1">RmlD-like substrate binding domain-containing protein</fullName>
    </recommendedName>
</protein>
<reference evidence="2 3" key="1">
    <citation type="journal article" date="2016" name="Nat. Commun.">
        <title>Thousands of microbial genomes shed light on interconnected biogeochemical processes in an aquifer system.</title>
        <authorList>
            <person name="Anantharaman K."/>
            <person name="Brown C.T."/>
            <person name="Hug L.A."/>
            <person name="Sharon I."/>
            <person name="Castelle C.J."/>
            <person name="Probst A.J."/>
            <person name="Thomas B.C."/>
            <person name="Singh A."/>
            <person name="Wilkins M.J."/>
            <person name="Karaoz U."/>
            <person name="Brodie E.L."/>
            <person name="Williams K.H."/>
            <person name="Hubbard S.S."/>
            <person name="Banfield J.F."/>
        </authorList>
    </citation>
    <scope>NUCLEOTIDE SEQUENCE [LARGE SCALE GENOMIC DNA]</scope>
</reference>
<dbReference type="InterPro" id="IPR029903">
    <property type="entry name" value="RmlD-like-bd"/>
</dbReference>
<gene>
    <name evidence="2" type="ORF">A3A93_02740</name>
</gene>
<accession>A0A1F7IUI2</accession>
<sequence length="305" mass="34462">MKKVLITGASGMLGATLVSLWQDKYTVFATGGSDFPANPARNYKVFDLSQDNYRDLAKVFNPEYIIHSAAMTNVELCERIPQKAMNTNGESVKKLLDVFTKSKLIFISSDKVFAPNTHLATEKDPVNPTTVYGKSKVLGEKYILQSPTQSMSVRTVIVGKNINKNKNSSLAEWIVNSLLRKQHITLFSDVVFTPISIWHFASELSWLIENYSTVKNIKILHIAGAEIISKYDFGYNLAKKLKLDTKLITQGSIEKLTLMINTHKDLTLDSKEYEKLSCRMLPKSARSISILVKNFINRDENFKNR</sequence>
<proteinExistence type="predicted"/>
<dbReference type="InterPro" id="IPR036291">
    <property type="entry name" value="NAD(P)-bd_dom_sf"/>
</dbReference>
<organism evidence="2 3">
    <name type="scientific">Candidatus Roizmanbacteria bacterium RIFCSPLOWO2_01_FULL_38_12</name>
    <dbReference type="NCBI Taxonomy" id="1802061"/>
    <lineage>
        <taxon>Bacteria</taxon>
        <taxon>Candidatus Roizmaniibacteriota</taxon>
    </lineage>
</organism>
<dbReference type="Pfam" id="PF04321">
    <property type="entry name" value="RmlD_sub_bind"/>
    <property type="match status" value="1"/>
</dbReference>
<dbReference type="PANTHER" id="PTHR43242:SF1">
    <property type="entry name" value="NAD(P)-BINDING ROSSMANN-FOLD SUPERFAMILY PROTEIN"/>
    <property type="match status" value="1"/>
</dbReference>
<dbReference type="EMBL" id="MGAL01000036">
    <property type="protein sequence ID" value="OGK47014.1"/>
    <property type="molecule type" value="Genomic_DNA"/>
</dbReference>
<dbReference type="Gene3D" id="3.40.50.720">
    <property type="entry name" value="NAD(P)-binding Rossmann-like Domain"/>
    <property type="match status" value="1"/>
</dbReference>